<dbReference type="InterPro" id="IPR026336">
    <property type="entry name" value="PdeM-like"/>
</dbReference>
<dbReference type="GO" id="GO:0016874">
    <property type="term" value="F:ligase activity"/>
    <property type="evidence" value="ECO:0007669"/>
    <property type="project" value="UniProtKB-KW"/>
</dbReference>
<dbReference type="SUPFAM" id="SSF56300">
    <property type="entry name" value="Metallo-dependent phosphatases"/>
    <property type="match status" value="1"/>
</dbReference>
<dbReference type="Gene3D" id="3.60.21.10">
    <property type="match status" value="1"/>
</dbReference>
<proteinExistence type="predicted"/>
<accession>A0ABT3GTR1</accession>
<protein>
    <submittedName>
        <fullName evidence="1">Ligase-associated DNA damage response endonuclease PdeM</fullName>
        <ecNumber evidence="1">3.1.-.-</ecNumber>
    </submittedName>
</protein>
<keyword evidence="1" id="KW-0378">Hydrolase</keyword>
<reference evidence="1 2" key="1">
    <citation type="submission" date="2022-10" db="EMBL/GenBank/DDBJ databases">
        <title>Pararhodobacter sp. nov., isolated from marine algae.</title>
        <authorList>
            <person name="Choi B.J."/>
            <person name="Kim J.M."/>
            <person name="Lee J.K."/>
            <person name="Choi D.G."/>
            <person name="Jeon C.O."/>
        </authorList>
    </citation>
    <scope>NUCLEOTIDE SEQUENCE [LARGE SCALE GENOMIC DNA]</scope>
    <source>
        <strain evidence="1 2">ZQ420</strain>
    </source>
</reference>
<organism evidence="1 2">
    <name type="scientific">Pararhodobacter zhoushanensis</name>
    <dbReference type="NCBI Taxonomy" id="2479545"/>
    <lineage>
        <taxon>Bacteria</taxon>
        <taxon>Pseudomonadati</taxon>
        <taxon>Pseudomonadota</taxon>
        <taxon>Alphaproteobacteria</taxon>
        <taxon>Rhodobacterales</taxon>
        <taxon>Paracoccaceae</taxon>
        <taxon>Pararhodobacter</taxon>
    </lineage>
</organism>
<comment type="caution">
    <text evidence="1">The sequence shown here is derived from an EMBL/GenBank/DDBJ whole genome shotgun (WGS) entry which is preliminary data.</text>
</comment>
<dbReference type="InterPro" id="IPR029052">
    <property type="entry name" value="Metallo-depent_PP-like"/>
</dbReference>
<keyword evidence="1" id="KW-0255">Endonuclease</keyword>
<dbReference type="NCBIfam" id="TIGR04123">
    <property type="entry name" value="P_estr_lig_assc"/>
    <property type="match status" value="1"/>
</dbReference>
<dbReference type="PANTHER" id="PTHR39323">
    <property type="entry name" value="BLR1149 PROTEIN"/>
    <property type="match status" value="1"/>
</dbReference>
<dbReference type="EMBL" id="JAPDFL010000001">
    <property type="protein sequence ID" value="MCW1930932.1"/>
    <property type="molecule type" value="Genomic_DNA"/>
</dbReference>
<evidence type="ECO:0000313" key="2">
    <source>
        <dbReference type="Proteomes" id="UP001208938"/>
    </source>
</evidence>
<evidence type="ECO:0000313" key="1">
    <source>
        <dbReference type="EMBL" id="MCW1930932.1"/>
    </source>
</evidence>
<keyword evidence="2" id="KW-1185">Reference proteome</keyword>
<dbReference type="GO" id="GO:0016787">
    <property type="term" value="F:hydrolase activity"/>
    <property type="evidence" value="ECO:0007669"/>
    <property type="project" value="UniProtKB-KW"/>
</dbReference>
<keyword evidence="1" id="KW-0540">Nuclease</keyword>
<dbReference type="InterPro" id="IPR024173">
    <property type="entry name" value="Pesterase_MJ0037-like"/>
</dbReference>
<keyword evidence="1" id="KW-0436">Ligase</keyword>
<name>A0ABT3GTR1_9RHOB</name>
<dbReference type="GO" id="GO:0004519">
    <property type="term" value="F:endonuclease activity"/>
    <property type="evidence" value="ECO:0007669"/>
    <property type="project" value="UniProtKB-KW"/>
</dbReference>
<dbReference type="EC" id="3.1.-.-" evidence="1"/>
<sequence>MRSVVFAGVALQARASGALYWPGRDTLIVADLHLGKSARMAARGGALLPPHETADTLSRLEAEVRALNPARVISLGDAFEDALAPDALRAEETARLAALAQGRDWLWITGNHDAAALPGLGTVADEITEQGLTLRHIAGDGPDISGHYHPKARLAGQARPAFLIGAEHLVLPAFGTYTGGLDCGVEPLASLVGPGLALLTGARLLACPLTRPTGRKDRRQRV</sequence>
<dbReference type="RefSeq" id="WP_264504097.1">
    <property type="nucleotide sequence ID" value="NZ_JAPDFL010000001.1"/>
</dbReference>
<gene>
    <name evidence="1" type="primary">pdeM</name>
    <name evidence="1" type="ORF">OKW52_01255</name>
</gene>
<dbReference type="PIRSF" id="PIRSF000887">
    <property type="entry name" value="Pesterase_MJ0037"/>
    <property type="match status" value="1"/>
</dbReference>
<dbReference type="PANTHER" id="PTHR39323:SF1">
    <property type="entry name" value="BLR1149 PROTEIN"/>
    <property type="match status" value="1"/>
</dbReference>
<dbReference type="Proteomes" id="UP001208938">
    <property type="component" value="Unassembled WGS sequence"/>
</dbReference>